<evidence type="ECO:0000313" key="4">
    <source>
        <dbReference type="EMBL" id="GII93812.1"/>
    </source>
</evidence>
<dbReference type="GO" id="GO:0006508">
    <property type="term" value="P:proteolysis"/>
    <property type="evidence" value="ECO:0007669"/>
    <property type="project" value="InterPro"/>
</dbReference>
<gene>
    <name evidence="4" type="ORF">Ssi02_40430</name>
</gene>
<dbReference type="RefSeq" id="WP_204027505.1">
    <property type="nucleotide sequence ID" value="NZ_BOOW01000027.1"/>
</dbReference>
<name>A0A919V911_9ACTN</name>
<dbReference type="Gene3D" id="2.140.10.30">
    <property type="entry name" value="Dipeptidylpeptidase IV, N-terminal domain"/>
    <property type="match status" value="1"/>
</dbReference>
<protein>
    <submittedName>
        <fullName evidence="4">Dipeptidyl peptidase IV</fullName>
    </submittedName>
</protein>
<feature type="domain" description="Peptidase S9 prolyl oligopeptidase catalytic" evidence="2">
    <location>
        <begin position="526"/>
        <end position="715"/>
    </location>
</feature>
<dbReference type="GO" id="GO:0008236">
    <property type="term" value="F:serine-type peptidase activity"/>
    <property type="evidence" value="ECO:0007669"/>
    <property type="project" value="InterPro"/>
</dbReference>
<feature type="domain" description="Dipeptidylpeptidase IV N-terminal" evidence="3">
    <location>
        <begin position="89"/>
        <end position="427"/>
    </location>
</feature>
<accession>A0A919V911</accession>
<dbReference type="EMBL" id="BOOW01000027">
    <property type="protein sequence ID" value="GII93812.1"/>
    <property type="molecule type" value="Genomic_DNA"/>
</dbReference>
<evidence type="ECO:0000259" key="2">
    <source>
        <dbReference type="Pfam" id="PF00326"/>
    </source>
</evidence>
<keyword evidence="5" id="KW-1185">Reference proteome</keyword>
<dbReference type="InterPro" id="IPR002469">
    <property type="entry name" value="Peptidase_S9B_N"/>
</dbReference>
<dbReference type="AlphaFoldDB" id="A0A919V911"/>
<dbReference type="Pfam" id="PF00930">
    <property type="entry name" value="DPPIV_N"/>
    <property type="match status" value="1"/>
</dbReference>
<dbReference type="SUPFAM" id="SSF82171">
    <property type="entry name" value="DPP6 N-terminal domain-like"/>
    <property type="match status" value="1"/>
</dbReference>
<proteinExistence type="predicted"/>
<dbReference type="Proteomes" id="UP000606172">
    <property type="component" value="Unassembled WGS sequence"/>
</dbReference>
<sequence>MRDAYERADRLTGAHADKLIFRASVAPVWVGTPPTALRYLVRVPDGHELIEADLATGERRVAARVTEPGGESLSAVDLTGEHEVTLGSAESLWTLDLATGGLTRSGERDKPPMDRSASPCGKHHATVADGDLHVDGRRLTHDAEPPGLAYARPSDQRDLPIVLQQRGLSLPPLVVWSPDGERLATVLRDQRHVPVLPLTQAIPPDGGPRPILHTLHYEMPGDPLPTVRIIVFHAETGKRIDVDLPPLEFTYGDPVSAGNLWWSEDGGTLWLLHPSRGHRSLTLYRIDPGTGAARVIVEESGGTIVQPGPSIVLPRVTRTTADGEVLWFSERDGWGRLYSYDARTGDLKAAVTESPGIVTGIAHVEDRTAYVSICGREPGNPYHRYLYAADLDGGGQRLLTPERGDHHVVFSPDGKWFVDTYGSAGTAPVTLLRDASGAVVAELETADLSRLLATGWRAPEEVSGLAADGETEVWGLLYTPSTFDPEAKYPVVDSVYPGPQIIRQIRVPGDGGLDGPFLIDELGHANAVAELGFAVLVMDGRGTPFRSRAFADVSYGRLETAGSLEDHVALLKQLAADRPWLDLERAGIYGHSGGGFATATAMMRHPGFYKVGVASAGNHDQRSYYAVWGETYHGAADYAEQAVAAHAERLAGKLFLVTGEMDDNVHPGMTYRLVRALIDAGKDFDLLVVPGAAHSYLEAEPYVLRRQWDFLVRHLLGAEPPAGVRLSPELGRLRL</sequence>
<comment type="caution">
    <text evidence="4">The sequence shown here is derived from an EMBL/GenBank/DDBJ whole genome shotgun (WGS) entry which is preliminary data.</text>
</comment>
<evidence type="ECO:0000313" key="5">
    <source>
        <dbReference type="Proteomes" id="UP000606172"/>
    </source>
</evidence>
<dbReference type="InterPro" id="IPR050278">
    <property type="entry name" value="Serine_Prot_S9B/DPPIV"/>
</dbReference>
<dbReference type="PANTHER" id="PTHR11731">
    <property type="entry name" value="PROTEASE FAMILY S9B,C DIPEPTIDYL-PEPTIDASE IV-RELATED"/>
    <property type="match status" value="1"/>
</dbReference>
<organism evidence="4 5">
    <name type="scientific">Sinosporangium siamense</name>
    <dbReference type="NCBI Taxonomy" id="1367973"/>
    <lineage>
        <taxon>Bacteria</taxon>
        <taxon>Bacillati</taxon>
        <taxon>Actinomycetota</taxon>
        <taxon>Actinomycetes</taxon>
        <taxon>Streptosporangiales</taxon>
        <taxon>Streptosporangiaceae</taxon>
        <taxon>Sinosporangium</taxon>
    </lineage>
</organism>
<dbReference type="SUPFAM" id="SSF53474">
    <property type="entry name" value="alpha/beta-Hydrolases"/>
    <property type="match status" value="1"/>
</dbReference>
<dbReference type="InterPro" id="IPR029058">
    <property type="entry name" value="AB_hydrolase_fold"/>
</dbReference>
<dbReference type="PANTHER" id="PTHR11731:SF118">
    <property type="entry name" value="BLR1971 PROTEIN"/>
    <property type="match status" value="1"/>
</dbReference>
<reference evidence="4" key="1">
    <citation type="submission" date="2021-01" db="EMBL/GenBank/DDBJ databases">
        <title>Whole genome shotgun sequence of Sinosporangium siamense NBRC 109515.</title>
        <authorList>
            <person name="Komaki H."/>
            <person name="Tamura T."/>
        </authorList>
    </citation>
    <scope>NUCLEOTIDE SEQUENCE</scope>
    <source>
        <strain evidence="4">NBRC 109515</strain>
    </source>
</reference>
<dbReference type="Pfam" id="PF00326">
    <property type="entry name" value="Peptidase_S9"/>
    <property type="match status" value="1"/>
</dbReference>
<dbReference type="InterPro" id="IPR001375">
    <property type="entry name" value="Peptidase_S9_cat"/>
</dbReference>
<evidence type="ECO:0000256" key="1">
    <source>
        <dbReference type="SAM" id="MobiDB-lite"/>
    </source>
</evidence>
<feature type="region of interest" description="Disordered" evidence="1">
    <location>
        <begin position="102"/>
        <end position="123"/>
    </location>
</feature>
<evidence type="ECO:0000259" key="3">
    <source>
        <dbReference type="Pfam" id="PF00930"/>
    </source>
</evidence>
<dbReference type="Gene3D" id="3.40.50.1820">
    <property type="entry name" value="alpha/beta hydrolase"/>
    <property type="match status" value="1"/>
</dbReference>